<keyword evidence="6" id="KW-0597">Phosphoprotein</keyword>
<evidence type="ECO:0000256" key="5">
    <source>
        <dbReference type="ARBA" id="ARBA00023163"/>
    </source>
</evidence>
<dbReference type="CDD" id="cd00009">
    <property type="entry name" value="AAA"/>
    <property type="match status" value="1"/>
</dbReference>
<comment type="caution">
    <text evidence="9">The sequence shown here is derived from an EMBL/GenBank/DDBJ whole genome shotgun (WGS) entry which is preliminary data.</text>
</comment>
<dbReference type="InterPro" id="IPR058031">
    <property type="entry name" value="AAA_lid_NorR"/>
</dbReference>
<dbReference type="GO" id="GO:0000160">
    <property type="term" value="P:phosphorelay signal transduction system"/>
    <property type="evidence" value="ECO:0007669"/>
    <property type="project" value="InterPro"/>
</dbReference>
<dbReference type="GO" id="GO:0005524">
    <property type="term" value="F:ATP binding"/>
    <property type="evidence" value="ECO:0007669"/>
    <property type="project" value="UniProtKB-KW"/>
</dbReference>
<evidence type="ECO:0000259" key="8">
    <source>
        <dbReference type="PROSITE" id="PS50110"/>
    </source>
</evidence>
<feature type="domain" description="Sigma-54 factor interaction" evidence="7">
    <location>
        <begin position="141"/>
        <end position="369"/>
    </location>
</feature>
<evidence type="ECO:0000256" key="3">
    <source>
        <dbReference type="ARBA" id="ARBA00023015"/>
    </source>
</evidence>
<dbReference type="SUPFAM" id="SSF52540">
    <property type="entry name" value="P-loop containing nucleoside triphosphate hydrolases"/>
    <property type="match status" value="1"/>
</dbReference>
<dbReference type="InterPro" id="IPR001789">
    <property type="entry name" value="Sig_transdc_resp-reg_receiver"/>
</dbReference>
<dbReference type="InterPro" id="IPR002197">
    <property type="entry name" value="HTH_Fis"/>
</dbReference>
<evidence type="ECO:0000256" key="4">
    <source>
        <dbReference type="ARBA" id="ARBA00023125"/>
    </source>
</evidence>
<dbReference type="SMART" id="SM00382">
    <property type="entry name" value="AAA"/>
    <property type="match status" value="1"/>
</dbReference>
<keyword evidence="1" id="KW-0547">Nucleotide-binding</keyword>
<dbReference type="PROSITE" id="PS00676">
    <property type="entry name" value="SIGMA54_INTERACT_2"/>
    <property type="match status" value="1"/>
</dbReference>
<dbReference type="SUPFAM" id="SSF46689">
    <property type="entry name" value="Homeodomain-like"/>
    <property type="match status" value="1"/>
</dbReference>
<feature type="modified residue" description="4-aspartylphosphate" evidence="6">
    <location>
        <position position="53"/>
    </location>
</feature>
<gene>
    <name evidence="9" type="ORF">C3L24_12485</name>
</gene>
<dbReference type="PANTHER" id="PTHR32071">
    <property type="entry name" value="TRANSCRIPTIONAL REGULATORY PROTEIN"/>
    <property type="match status" value="1"/>
</dbReference>
<dbReference type="PROSITE" id="PS00688">
    <property type="entry name" value="SIGMA54_INTERACT_3"/>
    <property type="match status" value="1"/>
</dbReference>
<dbReference type="Gene3D" id="1.10.8.60">
    <property type="match status" value="1"/>
</dbReference>
<sequence>MSDSILVLEDDVTLNHLVVRQLNKAGYTTTGVSTWADARKFLENNEPALIIMDGRLPDGDSLEQLPSIVDEYPVIVLTAYGSVKNAVDAMKKGAEDYLLKPISPDELLFSVQRTLSNSAIRSDHQFCKQQLRAKTLGGKSLIGGGQKMHELKRLISAVAQDDITVLVQGESGSGKELIANAIHEYSPRVSRNFVAVDCCTLQEKLFESELFGHEKGAFTGADRQKKGLIEGAEGGTLFLDEIGEIDGTIQAKLLRVLETGVFRRLGGTKDLVANVRMVAATNRDLERMVREGGFRADLFYRLNGFTITSPPLRERREDIPELAQHFISNHNFSRCIDKQLTPAAIRKLIAYDWPGNIRELKNVVERAIILSRDKQKILPVHLAFGSSQGGQSALLNLSFDHDPSLDELTAKYLEHQLKKYSGRRSQVADVMGISERSVYRMIKRYELSE</sequence>
<dbReference type="Pfam" id="PF00072">
    <property type="entry name" value="Response_reg"/>
    <property type="match status" value="1"/>
</dbReference>
<feature type="domain" description="Response regulatory" evidence="8">
    <location>
        <begin position="4"/>
        <end position="115"/>
    </location>
</feature>
<dbReference type="AlphaFoldDB" id="A0A657PTG4"/>
<dbReference type="PROSITE" id="PS00675">
    <property type="entry name" value="SIGMA54_INTERACT_1"/>
    <property type="match status" value="1"/>
</dbReference>
<dbReference type="SMART" id="SM00448">
    <property type="entry name" value="REC"/>
    <property type="match status" value="1"/>
</dbReference>
<dbReference type="SUPFAM" id="SSF52172">
    <property type="entry name" value="CheY-like"/>
    <property type="match status" value="1"/>
</dbReference>
<dbReference type="Gene3D" id="3.40.50.300">
    <property type="entry name" value="P-loop containing nucleotide triphosphate hydrolases"/>
    <property type="match status" value="1"/>
</dbReference>
<reference evidence="9 10" key="1">
    <citation type="submission" date="2018-01" db="EMBL/GenBank/DDBJ databases">
        <title>Novel co-symbiosis in the lucinid bivalve Phacoides pectinatus.</title>
        <authorList>
            <person name="Lim S.J."/>
            <person name="Davis B.G."/>
            <person name="Gill D.E."/>
            <person name="Engel A.S."/>
            <person name="Anderson L.C."/>
            <person name="Campbell B.J."/>
        </authorList>
    </citation>
    <scope>NUCLEOTIDE SEQUENCE [LARGE SCALE GENOMIC DNA]</scope>
    <source>
        <strain evidence="9">N3_P5</strain>
    </source>
</reference>
<dbReference type="Gene3D" id="1.10.10.60">
    <property type="entry name" value="Homeodomain-like"/>
    <property type="match status" value="1"/>
</dbReference>
<dbReference type="InterPro" id="IPR002078">
    <property type="entry name" value="Sigma_54_int"/>
</dbReference>
<dbReference type="GO" id="GO:0006355">
    <property type="term" value="P:regulation of DNA-templated transcription"/>
    <property type="evidence" value="ECO:0007669"/>
    <property type="project" value="InterPro"/>
</dbReference>
<accession>A0A657PTG4</accession>
<evidence type="ECO:0000256" key="6">
    <source>
        <dbReference type="PROSITE-ProRule" id="PRU00169"/>
    </source>
</evidence>
<dbReference type="Gene3D" id="3.40.50.2300">
    <property type="match status" value="1"/>
</dbReference>
<dbReference type="Pfam" id="PF25601">
    <property type="entry name" value="AAA_lid_14"/>
    <property type="match status" value="1"/>
</dbReference>
<dbReference type="InterPro" id="IPR003593">
    <property type="entry name" value="AAA+_ATPase"/>
</dbReference>
<keyword evidence="4" id="KW-0238">DNA-binding</keyword>
<dbReference type="GO" id="GO:0043565">
    <property type="term" value="F:sequence-specific DNA binding"/>
    <property type="evidence" value="ECO:0007669"/>
    <property type="project" value="InterPro"/>
</dbReference>
<proteinExistence type="predicted"/>
<dbReference type="Pfam" id="PF00158">
    <property type="entry name" value="Sigma54_activat"/>
    <property type="match status" value="1"/>
</dbReference>
<organism evidence="9 10">
    <name type="scientific">Candidatus Sedimenticola endophacoides</name>
    <dbReference type="NCBI Taxonomy" id="2548426"/>
    <lineage>
        <taxon>Bacteria</taxon>
        <taxon>Pseudomonadati</taxon>
        <taxon>Pseudomonadota</taxon>
        <taxon>Gammaproteobacteria</taxon>
        <taxon>Chromatiales</taxon>
        <taxon>Sedimenticolaceae</taxon>
        <taxon>Sedimenticola</taxon>
    </lineage>
</organism>
<keyword evidence="3" id="KW-0805">Transcription regulation</keyword>
<evidence type="ECO:0000313" key="9">
    <source>
        <dbReference type="EMBL" id="PUD98590.1"/>
    </source>
</evidence>
<dbReference type="InterPro" id="IPR011006">
    <property type="entry name" value="CheY-like_superfamily"/>
</dbReference>
<evidence type="ECO:0000256" key="2">
    <source>
        <dbReference type="ARBA" id="ARBA00022840"/>
    </source>
</evidence>
<dbReference type="Proteomes" id="UP000250928">
    <property type="component" value="Unassembled WGS sequence"/>
</dbReference>
<keyword evidence="5" id="KW-0804">Transcription</keyword>
<evidence type="ECO:0000259" key="7">
    <source>
        <dbReference type="PROSITE" id="PS50045"/>
    </source>
</evidence>
<dbReference type="Pfam" id="PF02954">
    <property type="entry name" value="HTH_8"/>
    <property type="match status" value="1"/>
</dbReference>
<dbReference type="FunFam" id="3.40.50.300:FF:000006">
    <property type="entry name" value="DNA-binding transcriptional regulator NtrC"/>
    <property type="match status" value="1"/>
</dbReference>
<dbReference type="InterPro" id="IPR025943">
    <property type="entry name" value="Sigma_54_int_dom_ATP-bd_2"/>
</dbReference>
<dbReference type="PROSITE" id="PS50110">
    <property type="entry name" value="RESPONSE_REGULATORY"/>
    <property type="match status" value="1"/>
</dbReference>
<evidence type="ECO:0000256" key="1">
    <source>
        <dbReference type="ARBA" id="ARBA00022741"/>
    </source>
</evidence>
<dbReference type="PROSITE" id="PS50045">
    <property type="entry name" value="SIGMA54_INTERACT_4"/>
    <property type="match status" value="1"/>
</dbReference>
<dbReference type="InterPro" id="IPR027417">
    <property type="entry name" value="P-loop_NTPase"/>
</dbReference>
<dbReference type="InterPro" id="IPR025662">
    <property type="entry name" value="Sigma_54_int_dom_ATP-bd_1"/>
</dbReference>
<evidence type="ECO:0000313" key="10">
    <source>
        <dbReference type="Proteomes" id="UP000250928"/>
    </source>
</evidence>
<dbReference type="InterPro" id="IPR025944">
    <property type="entry name" value="Sigma_54_int_dom_CS"/>
</dbReference>
<name>A0A657PTG4_9GAMM</name>
<dbReference type="InterPro" id="IPR009057">
    <property type="entry name" value="Homeodomain-like_sf"/>
</dbReference>
<keyword evidence="2" id="KW-0067">ATP-binding</keyword>
<protein>
    <submittedName>
        <fullName evidence="9">Sigma-54-dependent Fis family transcriptional regulator</fullName>
    </submittedName>
</protein>
<dbReference type="EMBL" id="PQCO01000298">
    <property type="protein sequence ID" value="PUD98590.1"/>
    <property type="molecule type" value="Genomic_DNA"/>
</dbReference>